<dbReference type="InterPro" id="IPR019452">
    <property type="entry name" value="VPS39/TGF_beta_rcpt-assoc_1"/>
</dbReference>
<evidence type="ECO:0000256" key="3">
    <source>
        <dbReference type="ARBA" id="ARBA00038201"/>
    </source>
</evidence>
<comment type="subcellular location">
    <subcellularLocation>
        <location evidence="1">Endomembrane system</location>
        <topology evidence="1">Peripheral membrane protein</topology>
    </subcellularLocation>
</comment>
<dbReference type="Pfam" id="PF10367">
    <property type="entry name" value="zf-Vps39_C"/>
    <property type="match status" value="1"/>
</dbReference>
<dbReference type="GO" id="GO:0012505">
    <property type="term" value="C:endomembrane system"/>
    <property type="evidence" value="ECO:0007669"/>
    <property type="project" value="UniProtKB-SubCell"/>
</dbReference>
<dbReference type="InterPro" id="IPR019453">
    <property type="entry name" value="VPS39/TGFA1_Znf"/>
</dbReference>
<dbReference type="PROSITE" id="PS50219">
    <property type="entry name" value="CNH"/>
    <property type="match status" value="1"/>
</dbReference>
<dbReference type="PROSITE" id="PS50236">
    <property type="entry name" value="CHCR"/>
    <property type="match status" value="1"/>
</dbReference>
<dbReference type="PANTHER" id="PTHR12894">
    <property type="entry name" value="CNH DOMAIN CONTAINING"/>
    <property type="match status" value="1"/>
</dbReference>
<dbReference type="GO" id="GO:0006886">
    <property type="term" value="P:intracellular protein transport"/>
    <property type="evidence" value="ECO:0007669"/>
    <property type="project" value="UniProtKB-UniRule"/>
</dbReference>
<dbReference type="GO" id="GO:0034058">
    <property type="term" value="P:endosomal vesicle fusion"/>
    <property type="evidence" value="ECO:0007669"/>
    <property type="project" value="TreeGrafter"/>
</dbReference>
<evidence type="ECO:0000313" key="6">
    <source>
        <dbReference type="EMBL" id="KAK6183439.1"/>
    </source>
</evidence>
<comment type="caution">
    <text evidence="6">The sequence shown here is derived from an EMBL/GenBank/DDBJ whole genome shotgun (WGS) entry which is preliminary data.</text>
</comment>
<dbReference type="Pfam" id="PF00780">
    <property type="entry name" value="CNH"/>
    <property type="match status" value="1"/>
</dbReference>
<sequence>MHEAYEAAPILEKLPLTIESIACYDDILLVGTKQGHLLQYKVKKVKGSGESKFEVNLERSNKAFAKKPITQLEAVPELFILISLSDNVICVHDLMSFDLVTTVNKTKGATLFSVDLEKPTNLEGKIQYNLRICVTSKRRAQFYYWKNRDFYDLLNELSLYDMPRAMAWCKDSICIGFKRDYFLINSKNGDLKELFPLGSRQLEPLVTKLADNRLALGRDIMSILINAEGEPTQKHPVKWSDIPVALQHDPPYLIAILPKYVEIRTIEPQRIIQSIDLSKARFVCHGSGCVYVASANFVWRLASVPIPQQIRDLLQGKEFELALRLAEMTEEPELEKQKRIRNIQNLYAFDLFCQHRFEESMNLFATLGTDPSNVIGLYPNLLPQEYRNQLEYPDKLPDLEGGDLEKGLLALIDFLMQKRNEMIVDLNKDISTTAIVEGNSVIKTKKQLSQIIDTTLLKCYLQTNDALVAPLLRLQDNNCHIEESERILKRKEKFSELIILYQKKGLHQKALNLLMKQAARPDSQLKGHDRTVSYLQHLGVDHWDLIKEYSEWVLKKHPEDGLKIFTEDLPEVESLPCDKVLDYLENISTDLATQYLEHVILHLNNETPDFHNRLILMYKSHVSQLMKDYINSLPEAGHPPNDPGHEPGELGDYRRKLIGFLYKSQCYIPERLLTRFPLDGFYEERAILLGRLGRHEQALGIYIHVLHDTVKAEQYCASHFDGDSESNKDVYVHLLRTLLKPPDPTTLGMAAGQSVPAKPNMPASLKILENHAWKIDTTKALELLPATTRVRDILTYLENVMEHQASRRRQNQVLKSMLYAENLQIQEQRIFHQSIKVNITDEKMCRVCKKRIGDSAFARYPNGVIVHYYCCKDNKVCPVDV</sequence>
<comment type="similarity">
    <text evidence="3">Belongs to the VAM6/VPS39 family.</text>
</comment>
<reference evidence="6 7" key="1">
    <citation type="submission" date="2024-01" db="EMBL/GenBank/DDBJ databases">
        <title>The genome of the rayed Mediterranean limpet Patella caerulea (Linnaeus, 1758).</title>
        <authorList>
            <person name="Anh-Thu Weber A."/>
            <person name="Halstead-Nussloch G."/>
        </authorList>
    </citation>
    <scope>NUCLEOTIDE SEQUENCE [LARGE SCALE GENOMIC DNA]</scope>
    <source>
        <strain evidence="6">AATW-2023a</strain>
        <tissue evidence="6">Whole specimen</tissue>
    </source>
</reference>
<dbReference type="InterPro" id="IPR001180">
    <property type="entry name" value="CNH_dom"/>
</dbReference>
<dbReference type="GO" id="GO:0006914">
    <property type="term" value="P:autophagy"/>
    <property type="evidence" value="ECO:0007669"/>
    <property type="project" value="TreeGrafter"/>
</dbReference>
<dbReference type="GO" id="GO:0005737">
    <property type="term" value="C:cytoplasm"/>
    <property type="evidence" value="ECO:0007669"/>
    <property type="project" value="TreeGrafter"/>
</dbReference>
<organism evidence="6 7">
    <name type="scientific">Patella caerulea</name>
    <name type="common">Rayed Mediterranean limpet</name>
    <dbReference type="NCBI Taxonomy" id="87958"/>
    <lineage>
        <taxon>Eukaryota</taxon>
        <taxon>Metazoa</taxon>
        <taxon>Spiralia</taxon>
        <taxon>Lophotrochozoa</taxon>
        <taxon>Mollusca</taxon>
        <taxon>Gastropoda</taxon>
        <taxon>Patellogastropoda</taxon>
        <taxon>Patelloidea</taxon>
        <taxon>Patellidae</taxon>
        <taxon>Patella</taxon>
    </lineage>
</organism>
<evidence type="ECO:0000256" key="4">
    <source>
        <dbReference type="PROSITE-ProRule" id="PRU01006"/>
    </source>
</evidence>
<proteinExistence type="inferred from homology"/>
<evidence type="ECO:0000256" key="2">
    <source>
        <dbReference type="ARBA" id="ARBA00023136"/>
    </source>
</evidence>
<accession>A0AAN8K2Z9</accession>
<protein>
    <recommendedName>
        <fullName evidence="5">CNH domain-containing protein</fullName>
    </recommendedName>
</protein>
<keyword evidence="2" id="KW-0472">Membrane</keyword>
<dbReference type="Pfam" id="PF10366">
    <property type="entry name" value="Vps39_1"/>
    <property type="match status" value="1"/>
</dbReference>
<feature type="repeat" description="CHCR" evidence="4">
    <location>
        <begin position="565"/>
        <end position="743"/>
    </location>
</feature>
<dbReference type="InterPro" id="IPR032914">
    <property type="entry name" value="Vam6/VPS39/TRAP1"/>
</dbReference>
<name>A0AAN8K2Z9_PATCE</name>
<dbReference type="GO" id="GO:0016020">
    <property type="term" value="C:membrane"/>
    <property type="evidence" value="ECO:0007669"/>
    <property type="project" value="TreeGrafter"/>
</dbReference>
<evidence type="ECO:0000259" key="5">
    <source>
        <dbReference type="PROSITE" id="PS50219"/>
    </source>
</evidence>
<gene>
    <name evidence="6" type="ORF">SNE40_010920</name>
</gene>
<keyword evidence="7" id="KW-1185">Reference proteome</keyword>
<dbReference type="Proteomes" id="UP001347796">
    <property type="component" value="Unassembled WGS sequence"/>
</dbReference>
<feature type="domain" description="CNH" evidence="5">
    <location>
        <begin position="15"/>
        <end position="290"/>
    </location>
</feature>
<dbReference type="EMBL" id="JAZGQO010000007">
    <property type="protein sequence ID" value="KAK6183439.1"/>
    <property type="molecule type" value="Genomic_DNA"/>
</dbReference>
<dbReference type="AlphaFoldDB" id="A0AAN8K2Z9"/>
<dbReference type="PANTHER" id="PTHR12894:SF49">
    <property type="entry name" value="VAM6_VPS39-LIKE PROTEIN"/>
    <property type="match status" value="1"/>
</dbReference>
<dbReference type="InterPro" id="IPR000547">
    <property type="entry name" value="Clathrin_H-chain/VPS_repeat"/>
</dbReference>
<evidence type="ECO:0000313" key="7">
    <source>
        <dbReference type="Proteomes" id="UP001347796"/>
    </source>
</evidence>
<evidence type="ECO:0000256" key="1">
    <source>
        <dbReference type="ARBA" id="ARBA00004184"/>
    </source>
</evidence>